<dbReference type="InterPro" id="IPR036397">
    <property type="entry name" value="RNaseH_sf"/>
</dbReference>
<gene>
    <name evidence="2" type="ORF">B0T19DRAFT_404267</name>
</gene>
<accession>A0AAE0M5G0</accession>
<keyword evidence="3" id="KW-1185">Reference proteome</keyword>
<comment type="caution">
    <text evidence="2">The sequence shown here is derived from an EMBL/GenBank/DDBJ whole genome shotgun (WGS) entry which is preliminary data.</text>
</comment>
<organism evidence="2 3">
    <name type="scientific">Cercophora scortea</name>
    <dbReference type="NCBI Taxonomy" id="314031"/>
    <lineage>
        <taxon>Eukaryota</taxon>
        <taxon>Fungi</taxon>
        <taxon>Dikarya</taxon>
        <taxon>Ascomycota</taxon>
        <taxon>Pezizomycotina</taxon>
        <taxon>Sordariomycetes</taxon>
        <taxon>Sordariomycetidae</taxon>
        <taxon>Sordariales</taxon>
        <taxon>Lasiosphaeriaceae</taxon>
        <taxon>Cercophora</taxon>
    </lineage>
</organism>
<evidence type="ECO:0000256" key="1">
    <source>
        <dbReference type="SAM" id="MobiDB-lite"/>
    </source>
</evidence>
<feature type="region of interest" description="Disordered" evidence="1">
    <location>
        <begin position="236"/>
        <end position="296"/>
    </location>
</feature>
<reference evidence="2" key="2">
    <citation type="submission" date="2023-06" db="EMBL/GenBank/DDBJ databases">
        <authorList>
            <consortium name="Lawrence Berkeley National Laboratory"/>
            <person name="Haridas S."/>
            <person name="Hensen N."/>
            <person name="Bonometti L."/>
            <person name="Westerberg I."/>
            <person name="Brannstrom I.O."/>
            <person name="Guillou S."/>
            <person name="Cros-Aarteil S."/>
            <person name="Calhoun S."/>
            <person name="Kuo A."/>
            <person name="Mondo S."/>
            <person name="Pangilinan J."/>
            <person name="Riley R."/>
            <person name="Labutti K."/>
            <person name="Andreopoulos B."/>
            <person name="Lipzen A."/>
            <person name="Chen C."/>
            <person name="Yanf M."/>
            <person name="Daum C."/>
            <person name="Ng V."/>
            <person name="Clum A."/>
            <person name="Steindorff A."/>
            <person name="Ohm R."/>
            <person name="Martin F."/>
            <person name="Silar P."/>
            <person name="Natvig D."/>
            <person name="Lalanne C."/>
            <person name="Gautier V."/>
            <person name="Ament-Velasquez S.L."/>
            <person name="Kruys A."/>
            <person name="Hutchinson M.I."/>
            <person name="Powell A.J."/>
            <person name="Barry K."/>
            <person name="Miller A.N."/>
            <person name="Grigoriev I.V."/>
            <person name="Debuchy R."/>
            <person name="Gladieux P."/>
            <person name="Thoren M.H."/>
            <person name="Johannesson H."/>
        </authorList>
    </citation>
    <scope>NUCLEOTIDE SEQUENCE</scope>
    <source>
        <strain evidence="2">SMH4131-1</strain>
    </source>
</reference>
<protein>
    <submittedName>
        <fullName evidence="2">Uncharacterized protein</fullName>
    </submittedName>
</protein>
<name>A0AAE0M5G0_9PEZI</name>
<evidence type="ECO:0000313" key="3">
    <source>
        <dbReference type="Proteomes" id="UP001286456"/>
    </source>
</evidence>
<proteinExistence type="predicted"/>
<dbReference type="EMBL" id="JAUEPO010000006">
    <property type="protein sequence ID" value="KAK3319700.1"/>
    <property type="molecule type" value="Genomic_DNA"/>
</dbReference>
<reference evidence="2" key="1">
    <citation type="journal article" date="2023" name="Mol. Phylogenet. Evol.">
        <title>Genome-scale phylogeny and comparative genomics of the fungal order Sordariales.</title>
        <authorList>
            <person name="Hensen N."/>
            <person name="Bonometti L."/>
            <person name="Westerberg I."/>
            <person name="Brannstrom I.O."/>
            <person name="Guillou S."/>
            <person name="Cros-Aarteil S."/>
            <person name="Calhoun S."/>
            <person name="Haridas S."/>
            <person name="Kuo A."/>
            <person name="Mondo S."/>
            <person name="Pangilinan J."/>
            <person name="Riley R."/>
            <person name="LaButti K."/>
            <person name="Andreopoulos B."/>
            <person name="Lipzen A."/>
            <person name="Chen C."/>
            <person name="Yan M."/>
            <person name="Daum C."/>
            <person name="Ng V."/>
            <person name="Clum A."/>
            <person name="Steindorff A."/>
            <person name="Ohm R.A."/>
            <person name="Martin F."/>
            <person name="Silar P."/>
            <person name="Natvig D.O."/>
            <person name="Lalanne C."/>
            <person name="Gautier V."/>
            <person name="Ament-Velasquez S.L."/>
            <person name="Kruys A."/>
            <person name="Hutchinson M.I."/>
            <person name="Powell A.J."/>
            <person name="Barry K."/>
            <person name="Miller A.N."/>
            <person name="Grigoriev I.V."/>
            <person name="Debuchy R."/>
            <person name="Gladieux P."/>
            <person name="Hiltunen Thoren M."/>
            <person name="Johannesson H."/>
        </authorList>
    </citation>
    <scope>NUCLEOTIDE SEQUENCE</scope>
    <source>
        <strain evidence="2">SMH4131-1</strain>
    </source>
</reference>
<dbReference type="Proteomes" id="UP001286456">
    <property type="component" value="Unassembled WGS sequence"/>
</dbReference>
<dbReference type="Gene3D" id="3.30.420.10">
    <property type="entry name" value="Ribonuclease H-like superfamily/Ribonuclease H"/>
    <property type="match status" value="1"/>
</dbReference>
<dbReference type="AlphaFoldDB" id="A0AAE0M5G0"/>
<evidence type="ECO:0000313" key="2">
    <source>
        <dbReference type="EMBL" id="KAK3319700.1"/>
    </source>
</evidence>
<sequence>MANILSVWKRVRSPSPGDAGSPKIQRRALRDASRFCGRIVIDYEDKRYSDMEKIVAARQAIARKSTANQLNYTVFTDASVPKSPLETRGGGVAVVLRRPNREWDSGVRLGEQTRTSASTTTALPKACDLIKAELQAVTPLPATIEQLTHDLEVNVTIFCDSTNTINAVDDPEGNKTKSTKRRMVEDQWKIDLTCTRMAEYGGSFIADNMNQGLRALDSSTSTFMVSGLKRDFVAYAASKPPPPTPAAQRTGPKTTSHVHGVANPPTIAATDEVPDPDTRATGDPDLENEATKSQSSGNLIEITKAKGSDFFPKHNTPQAGMIGAEPPAAGMEEDTQDLHPELHAVCADMMREVIDRDRAHTEGKIAGLLGPIVQRAEEAVVWPLADDEEGWIEEAMGQIMRDELPVAKAVNERSDEKVKAMNLRILYEELKTLRDSSPTRRKP</sequence>
<dbReference type="GO" id="GO:0003676">
    <property type="term" value="F:nucleic acid binding"/>
    <property type="evidence" value="ECO:0007669"/>
    <property type="project" value="InterPro"/>
</dbReference>